<feature type="coiled-coil region" evidence="10">
    <location>
        <begin position="810"/>
        <end position="837"/>
    </location>
</feature>
<dbReference type="Gene3D" id="2.60.40.10">
    <property type="entry name" value="Immunoglobulins"/>
    <property type="match status" value="1"/>
</dbReference>
<name>A0A545SMV9_9GAMM</name>
<evidence type="ECO:0000256" key="6">
    <source>
        <dbReference type="ARBA" id="ARBA00023015"/>
    </source>
</evidence>
<evidence type="ECO:0000259" key="14">
    <source>
        <dbReference type="PROSITE" id="PS50109"/>
    </source>
</evidence>
<keyword evidence="17" id="KW-1185">Reference proteome</keyword>
<feature type="compositionally biased region" description="Basic and acidic residues" evidence="11">
    <location>
        <begin position="1374"/>
        <end position="1383"/>
    </location>
</feature>
<keyword evidence="12" id="KW-0732">Signal</keyword>
<dbReference type="PROSITE" id="PS50109">
    <property type="entry name" value="HIS_KIN"/>
    <property type="match status" value="1"/>
</dbReference>
<dbReference type="InterPro" id="IPR011123">
    <property type="entry name" value="Y_Y_Y"/>
</dbReference>
<comment type="caution">
    <text evidence="16">The sequence shown here is derived from an EMBL/GenBank/DDBJ whole genome shotgun (WGS) entry which is preliminary data.</text>
</comment>
<dbReference type="Gene3D" id="1.10.287.130">
    <property type="match status" value="1"/>
</dbReference>
<dbReference type="SUPFAM" id="SSF55874">
    <property type="entry name" value="ATPase domain of HSP90 chaperone/DNA topoisomerase II/histidine kinase"/>
    <property type="match status" value="1"/>
</dbReference>
<keyword evidence="6" id="KW-0805">Transcription regulation</keyword>
<organism evidence="16 17">
    <name type="scientific">Exilibacterium tricleocarpae</name>
    <dbReference type="NCBI Taxonomy" id="2591008"/>
    <lineage>
        <taxon>Bacteria</taxon>
        <taxon>Pseudomonadati</taxon>
        <taxon>Pseudomonadota</taxon>
        <taxon>Gammaproteobacteria</taxon>
        <taxon>Cellvibrionales</taxon>
        <taxon>Cellvibrionaceae</taxon>
        <taxon>Exilibacterium</taxon>
    </lineage>
</organism>
<keyword evidence="3 9" id="KW-0597">Phosphoprotein</keyword>
<dbReference type="GO" id="GO:0003700">
    <property type="term" value="F:DNA-binding transcription factor activity"/>
    <property type="evidence" value="ECO:0007669"/>
    <property type="project" value="InterPro"/>
</dbReference>
<dbReference type="PROSITE" id="PS01124">
    <property type="entry name" value="HTH_ARAC_FAMILY_2"/>
    <property type="match status" value="1"/>
</dbReference>
<keyword evidence="7" id="KW-0238">DNA-binding</keyword>
<keyword evidence="8" id="KW-0804">Transcription</keyword>
<sequence length="1383" mass="155815">MATPTANRILKVCYWITACVITTSKTLWANTAAGVPADHYLFDSLQPPSINVRKIFKDTKGFIWLGSASGLARFDGYDFRDYTYDAAAALRLSNLYVEDIVEDPFQRLWIATHNGLNRLDLKTEKITHYFHSSKSQGTIGDNHINSLLLDKKRLLVTTVRGLDAIDLQSGAINNVLQGYNITQVYKGAGDSLWLGTRENGLLHYREHTGQLKHYTFSTEKLGSANEITAIVSLDDHLWLLTGGGLIKFNPRTQRSIKQATVLQDKQLTDITIDKNHHFWITTRGHGLYRYFPGDGTVQQFNAYPNSDNSLGSNNLATLFFDAAENRLWIGHYSVNSIDLSLPVFMIRHHLPNRVVWGANLSNNNQFLISTAGGLSIYHTQSASHENHTGIKPVFDAVGTDNKVWMTSSTGFFMLDRETGQITNLTSAVEPLREKSTKNLSYAMALNPQEFLLSSRYGLIKWNTHSQQAALYQTGPSPQQRRDSDTTNIHLYKGTVIVGTAKGLYYLTETGVLAQYNLETHTTPLDDAVIFTAAADDNHVLWVGSSQGLFKLKDRRIVAHYTSRHGLSNNKVYDIAIRGNRLWAGGEKGLAAFRIGDREFNQIQLDSDLFTIGINTCRRPAADSRYLYFCTPEGLLYFAPDILAKTIDPLTTRITGLRLFNRPVAPGSKALPQAIETTDQLTLDYRQNMLSFEFSALNYSNTNHLYAYQMLGVTQNQAWISTNAQNRVATFTLQKPGNYTFRVKAGWSEQDWSPEITELKITVLPPWWQTRWASVSYILLLLSIVFSFYKLRTRTLRLRAAELEKQVYQRTEEVTRRKDQLQRRNKKISRQKQTIEHLLATKNELFANISHELRTPLTLIRGPISRAIENLNTAAEKNALRIAERNTDRLTALVEQLLMLSRLQQFDDVQKPRLQRQSVSDITDQLCQSFQSIADSQRLDFDYHIQTNIHTLACDQALEEMIVNLLANAFKYTPGGNSITATLSRQGKTATISVKDTGVGIPHDQLGSIFERFARLPRGSGQSVEGVGLGLALVKQLVDLHCWQLHVESEPGVGSEFQVHLPVTEIPAPPPLSTPTTLAPEIQQQIDYLGRVFTHRNDTTRSPNKPSPASGAKRRLLIIDDTPDMLCYLAELLQQDFSCECAESGATGITMANQHPPDLVICDVMMPGLSGFDVLDQLRENLLTAHIPVLMLTAKGDKESRLTGLNKLADDYITKPFDGNELRARLHAMWSLQRRRQESLKEQLLEQQPVSTGSRPMAGLTPRDRVFIEKWETAIEDNYTDINTTVEKLARCLHISPGHLLDKLKALIGKGPKEFLNEYRINKAKHLLLTAPLSIADIAEAVGFKNHRHFSTSFKRITRTTPTAYRKRHSTTVARDCRQRPKPS</sequence>
<reference evidence="16 17" key="1">
    <citation type="submission" date="2019-06" db="EMBL/GenBank/DDBJ databases">
        <title>Whole genome sequence for Cellvibrionaceae sp. R142.</title>
        <authorList>
            <person name="Wang G."/>
        </authorList>
    </citation>
    <scope>NUCLEOTIDE SEQUENCE [LARGE SCALE GENOMIC DNA]</scope>
    <source>
        <strain evidence="16 17">R142</strain>
    </source>
</reference>
<evidence type="ECO:0000256" key="5">
    <source>
        <dbReference type="ARBA" id="ARBA00022777"/>
    </source>
</evidence>
<evidence type="ECO:0000256" key="10">
    <source>
        <dbReference type="SAM" id="Coils"/>
    </source>
</evidence>
<evidence type="ECO:0000256" key="3">
    <source>
        <dbReference type="ARBA" id="ARBA00022553"/>
    </source>
</evidence>
<evidence type="ECO:0000256" key="1">
    <source>
        <dbReference type="ARBA" id="ARBA00000085"/>
    </source>
</evidence>
<dbReference type="Gene3D" id="3.30.565.10">
    <property type="entry name" value="Histidine kinase-like ATPase, C-terminal domain"/>
    <property type="match status" value="1"/>
</dbReference>
<keyword evidence="4" id="KW-0808">Transferase</keyword>
<evidence type="ECO:0000256" key="4">
    <source>
        <dbReference type="ARBA" id="ARBA00022679"/>
    </source>
</evidence>
<gene>
    <name evidence="16" type="ORF">FKG94_27305</name>
</gene>
<keyword evidence="5" id="KW-0418">Kinase</keyword>
<proteinExistence type="predicted"/>
<dbReference type="EC" id="2.7.13.3" evidence="2"/>
<dbReference type="PRINTS" id="PR00344">
    <property type="entry name" value="BCTRLSENSOR"/>
</dbReference>
<dbReference type="FunFam" id="3.30.565.10:FF:000006">
    <property type="entry name" value="Sensor histidine kinase WalK"/>
    <property type="match status" value="1"/>
</dbReference>
<dbReference type="InterPro" id="IPR018062">
    <property type="entry name" value="HTH_AraC-typ_CS"/>
</dbReference>
<dbReference type="SUPFAM" id="SSF50998">
    <property type="entry name" value="Quinoprotein alcohol dehydrogenase-like"/>
    <property type="match status" value="1"/>
</dbReference>
<feature type="signal peptide" evidence="12">
    <location>
        <begin position="1"/>
        <end position="29"/>
    </location>
</feature>
<dbReference type="InterPro" id="IPR018060">
    <property type="entry name" value="HTH_AraC"/>
</dbReference>
<evidence type="ECO:0000256" key="8">
    <source>
        <dbReference type="ARBA" id="ARBA00023163"/>
    </source>
</evidence>
<feature type="domain" description="HTH araC/xylS-type" evidence="13">
    <location>
        <begin position="1268"/>
        <end position="1367"/>
    </location>
</feature>
<feature type="region of interest" description="Disordered" evidence="11">
    <location>
        <begin position="1364"/>
        <end position="1383"/>
    </location>
</feature>
<dbReference type="InterPro" id="IPR013783">
    <property type="entry name" value="Ig-like_fold"/>
</dbReference>
<dbReference type="CDD" id="cd17574">
    <property type="entry name" value="REC_OmpR"/>
    <property type="match status" value="1"/>
</dbReference>
<dbReference type="InterPro" id="IPR003594">
    <property type="entry name" value="HATPase_dom"/>
</dbReference>
<dbReference type="InterPro" id="IPR005467">
    <property type="entry name" value="His_kinase_dom"/>
</dbReference>
<feature type="chain" id="PRO_5022122034" description="histidine kinase" evidence="12">
    <location>
        <begin position="30"/>
        <end position="1383"/>
    </location>
</feature>
<evidence type="ECO:0000259" key="13">
    <source>
        <dbReference type="PROSITE" id="PS01124"/>
    </source>
</evidence>
<dbReference type="EMBL" id="VHSG01000042">
    <property type="protein sequence ID" value="TQV66303.1"/>
    <property type="molecule type" value="Genomic_DNA"/>
</dbReference>
<dbReference type="InterPro" id="IPR009057">
    <property type="entry name" value="Homeodomain-like_sf"/>
</dbReference>
<dbReference type="InterPro" id="IPR011047">
    <property type="entry name" value="Quinoprotein_ADH-like_sf"/>
</dbReference>
<dbReference type="Gene3D" id="1.10.10.60">
    <property type="entry name" value="Homeodomain-like"/>
    <property type="match status" value="2"/>
</dbReference>
<dbReference type="SMART" id="SM00448">
    <property type="entry name" value="REC"/>
    <property type="match status" value="1"/>
</dbReference>
<dbReference type="SUPFAM" id="SSF46689">
    <property type="entry name" value="Homeodomain-like"/>
    <property type="match status" value="1"/>
</dbReference>
<comment type="catalytic activity">
    <reaction evidence="1">
        <text>ATP + protein L-histidine = ADP + protein N-phospho-L-histidine.</text>
        <dbReference type="EC" id="2.7.13.3"/>
    </reaction>
</comment>
<dbReference type="PROSITE" id="PS50110">
    <property type="entry name" value="RESPONSE_REGULATORY"/>
    <property type="match status" value="1"/>
</dbReference>
<evidence type="ECO:0000313" key="16">
    <source>
        <dbReference type="EMBL" id="TQV66303.1"/>
    </source>
</evidence>
<dbReference type="Pfam" id="PF00512">
    <property type="entry name" value="HisKA"/>
    <property type="match status" value="1"/>
</dbReference>
<dbReference type="PANTHER" id="PTHR43547">
    <property type="entry name" value="TWO-COMPONENT HISTIDINE KINASE"/>
    <property type="match status" value="1"/>
</dbReference>
<keyword evidence="10" id="KW-0175">Coiled coil</keyword>
<dbReference type="InterPro" id="IPR036097">
    <property type="entry name" value="HisK_dim/P_sf"/>
</dbReference>
<dbReference type="Gene3D" id="3.40.50.2300">
    <property type="match status" value="1"/>
</dbReference>
<feature type="domain" description="Response regulatory" evidence="15">
    <location>
        <begin position="1114"/>
        <end position="1229"/>
    </location>
</feature>
<evidence type="ECO:0000256" key="7">
    <source>
        <dbReference type="ARBA" id="ARBA00023125"/>
    </source>
</evidence>
<protein>
    <recommendedName>
        <fullName evidence="2">histidine kinase</fullName>
        <ecNumber evidence="2">2.7.13.3</ecNumber>
    </recommendedName>
</protein>
<dbReference type="Pfam" id="PF07495">
    <property type="entry name" value="Y_Y_Y"/>
    <property type="match status" value="1"/>
</dbReference>
<dbReference type="SUPFAM" id="SSF52172">
    <property type="entry name" value="CheY-like"/>
    <property type="match status" value="1"/>
</dbReference>
<evidence type="ECO:0000313" key="17">
    <source>
        <dbReference type="Proteomes" id="UP000319732"/>
    </source>
</evidence>
<dbReference type="InterPro" id="IPR015943">
    <property type="entry name" value="WD40/YVTN_repeat-like_dom_sf"/>
</dbReference>
<dbReference type="InterPro" id="IPR003661">
    <property type="entry name" value="HisK_dim/P_dom"/>
</dbReference>
<evidence type="ECO:0000256" key="2">
    <source>
        <dbReference type="ARBA" id="ARBA00012438"/>
    </source>
</evidence>
<accession>A0A545SMV9</accession>
<dbReference type="PROSITE" id="PS00041">
    <property type="entry name" value="HTH_ARAC_FAMILY_1"/>
    <property type="match status" value="1"/>
</dbReference>
<dbReference type="InterPro" id="IPR004358">
    <property type="entry name" value="Sig_transdc_His_kin-like_C"/>
</dbReference>
<dbReference type="GO" id="GO:0000155">
    <property type="term" value="F:phosphorelay sensor kinase activity"/>
    <property type="evidence" value="ECO:0007669"/>
    <property type="project" value="InterPro"/>
</dbReference>
<dbReference type="Pfam" id="PF00072">
    <property type="entry name" value="Response_reg"/>
    <property type="match status" value="1"/>
</dbReference>
<feature type="modified residue" description="4-aspartylphosphate" evidence="9">
    <location>
        <position position="1162"/>
    </location>
</feature>
<evidence type="ECO:0000256" key="9">
    <source>
        <dbReference type="PROSITE-ProRule" id="PRU00169"/>
    </source>
</evidence>
<evidence type="ECO:0000256" key="12">
    <source>
        <dbReference type="SAM" id="SignalP"/>
    </source>
</evidence>
<dbReference type="InterPro" id="IPR001789">
    <property type="entry name" value="Sig_transdc_resp-reg_receiver"/>
</dbReference>
<dbReference type="SUPFAM" id="SSF47384">
    <property type="entry name" value="Homodimeric domain of signal transducing histidine kinase"/>
    <property type="match status" value="1"/>
</dbReference>
<evidence type="ECO:0000259" key="15">
    <source>
        <dbReference type="PROSITE" id="PS50110"/>
    </source>
</evidence>
<dbReference type="InterPro" id="IPR011006">
    <property type="entry name" value="CheY-like_superfamily"/>
</dbReference>
<dbReference type="SMART" id="SM00342">
    <property type="entry name" value="HTH_ARAC"/>
    <property type="match status" value="1"/>
</dbReference>
<dbReference type="GO" id="GO:0043565">
    <property type="term" value="F:sequence-specific DNA binding"/>
    <property type="evidence" value="ECO:0007669"/>
    <property type="project" value="InterPro"/>
</dbReference>
<dbReference type="CDD" id="cd00082">
    <property type="entry name" value="HisKA"/>
    <property type="match status" value="1"/>
</dbReference>
<dbReference type="SMART" id="SM00388">
    <property type="entry name" value="HisKA"/>
    <property type="match status" value="1"/>
</dbReference>
<dbReference type="SMART" id="SM00387">
    <property type="entry name" value="HATPase_c"/>
    <property type="match status" value="1"/>
</dbReference>
<dbReference type="Proteomes" id="UP000319732">
    <property type="component" value="Unassembled WGS sequence"/>
</dbReference>
<evidence type="ECO:0000256" key="11">
    <source>
        <dbReference type="SAM" id="MobiDB-lite"/>
    </source>
</evidence>
<dbReference type="PANTHER" id="PTHR43547:SF2">
    <property type="entry name" value="HYBRID SIGNAL TRANSDUCTION HISTIDINE KINASE C"/>
    <property type="match status" value="1"/>
</dbReference>
<feature type="domain" description="Histidine kinase" evidence="14">
    <location>
        <begin position="847"/>
        <end position="1064"/>
    </location>
</feature>
<dbReference type="Pfam" id="PF12833">
    <property type="entry name" value="HTH_18"/>
    <property type="match status" value="1"/>
</dbReference>
<dbReference type="Pfam" id="PF02518">
    <property type="entry name" value="HATPase_c"/>
    <property type="match status" value="1"/>
</dbReference>
<dbReference type="CDD" id="cd00075">
    <property type="entry name" value="HATPase"/>
    <property type="match status" value="1"/>
</dbReference>
<dbReference type="SUPFAM" id="SSF63829">
    <property type="entry name" value="Calcium-dependent phosphotriesterase"/>
    <property type="match status" value="2"/>
</dbReference>
<dbReference type="OrthoDB" id="9772100at2"/>
<dbReference type="Gene3D" id="2.130.10.10">
    <property type="entry name" value="YVTN repeat-like/Quinoprotein amine dehydrogenase"/>
    <property type="match status" value="2"/>
</dbReference>
<dbReference type="GO" id="GO:0005886">
    <property type="term" value="C:plasma membrane"/>
    <property type="evidence" value="ECO:0007669"/>
    <property type="project" value="UniProtKB-ARBA"/>
</dbReference>
<dbReference type="InterPro" id="IPR036890">
    <property type="entry name" value="HATPase_C_sf"/>
</dbReference>